<protein>
    <recommendedName>
        <fullName evidence="1">Flavodoxin-like domain-containing protein</fullName>
    </recommendedName>
</protein>
<accession>A0AAE3MD48</accession>
<keyword evidence="3" id="KW-1185">Reference proteome</keyword>
<dbReference type="AlphaFoldDB" id="A0AAE3MD48"/>
<gene>
    <name evidence="2" type="ORF">OM074_07600</name>
</gene>
<dbReference type="Gene3D" id="3.40.50.360">
    <property type="match status" value="1"/>
</dbReference>
<feature type="domain" description="Flavodoxin-like" evidence="1">
    <location>
        <begin position="27"/>
        <end position="168"/>
    </location>
</feature>
<dbReference type="GO" id="GO:0010181">
    <property type="term" value="F:FMN binding"/>
    <property type="evidence" value="ECO:0007669"/>
    <property type="project" value="InterPro"/>
</dbReference>
<name>A0AAE3MD48_9BACT</name>
<dbReference type="EMBL" id="JAPDPI010000012">
    <property type="protein sequence ID" value="MCW3805489.1"/>
    <property type="molecule type" value="Genomic_DNA"/>
</dbReference>
<evidence type="ECO:0000313" key="3">
    <source>
        <dbReference type="Proteomes" id="UP001207408"/>
    </source>
</evidence>
<proteinExistence type="predicted"/>
<evidence type="ECO:0000259" key="1">
    <source>
        <dbReference type="Pfam" id="PF12682"/>
    </source>
</evidence>
<dbReference type="InterPro" id="IPR029039">
    <property type="entry name" value="Flavoprotein-like_sf"/>
</dbReference>
<dbReference type="PANTHER" id="PTHR39201">
    <property type="entry name" value="EXPORTED PROTEIN-RELATED"/>
    <property type="match status" value="1"/>
</dbReference>
<organism evidence="2 3">
    <name type="scientific">Plebeiibacterium marinum</name>
    <dbReference type="NCBI Taxonomy" id="2992111"/>
    <lineage>
        <taxon>Bacteria</taxon>
        <taxon>Pseudomonadati</taxon>
        <taxon>Bacteroidota</taxon>
        <taxon>Bacteroidia</taxon>
        <taxon>Marinilabiliales</taxon>
        <taxon>Marinilabiliaceae</taxon>
        <taxon>Plebeiibacterium</taxon>
    </lineage>
</organism>
<reference evidence="2" key="1">
    <citation type="submission" date="2022-10" db="EMBL/GenBank/DDBJ databases">
        <authorList>
            <person name="Yu W.X."/>
        </authorList>
    </citation>
    <scope>NUCLEOTIDE SEQUENCE</scope>
    <source>
        <strain evidence="2">D04</strain>
    </source>
</reference>
<dbReference type="PANTHER" id="PTHR39201:SF1">
    <property type="entry name" value="FLAVODOXIN-LIKE DOMAIN-CONTAINING PROTEIN"/>
    <property type="match status" value="1"/>
</dbReference>
<comment type="caution">
    <text evidence="2">The sequence shown here is derived from an EMBL/GenBank/DDBJ whole genome shotgun (WGS) entry which is preliminary data.</text>
</comment>
<dbReference type="Proteomes" id="UP001207408">
    <property type="component" value="Unassembled WGS sequence"/>
</dbReference>
<dbReference type="InterPro" id="IPR008254">
    <property type="entry name" value="Flavodoxin/NO_synth"/>
</dbReference>
<dbReference type="Pfam" id="PF12682">
    <property type="entry name" value="Flavodoxin_4"/>
    <property type="match status" value="1"/>
</dbReference>
<sequence>MTKSLIAYYSRKGQNYVNGNIVDLPVGNTEVIAQKIQSLTGSDLFKIDTIKEYPVDYMETTRVAKEELNANARPELINTVENMDEYDVVYLGYPNWWGTFPMAVFTFLQSYDLSGKTIIPFCTHEGSGMGGLSDIKLLCPTAKLDNGIAIKGSSVHGADKVVKNWISKLSY</sequence>
<evidence type="ECO:0000313" key="2">
    <source>
        <dbReference type="EMBL" id="MCW3805489.1"/>
    </source>
</evidence>
<dbReference type="RefSeq" id="WP_301198860.1">
    <property type="nucleotide sequence ID" value="NZ_JAPDPI010000012.1"/>
</dbReference>
<dbReference type="SUPFAM" id="SSF52218">
    <property type="entry name" value="Flavoproteins"/>
    <property type="match status" value="1"/>
</dbReference>